<comment type="similarity">
    <text evidence="2 8">Belongs to the ammonia transporter channel (TC 1.A.11.2) family.</text>
</comment>
<dbReference type="Pfam" id="PF00909">
    <property type="entry name" value="Ammonium_transp"/>
    <property type="match status" value="1"/>
</dbReference>
<reference evidence="11 12" key="1">
    <citation type="journal article" date="2018" name="Mol. Biol. Evol.">
        <title>Broad Genomic Sampling Reveals a Smut Pathogenic Ancestry of the Fungal Clade Ustilaginomycotina.</title>
        <authorList>
            <person name="Kijpornyongpan T."/>
            <person name="Mondo S.J."/>
            <person name="Barry K."/>
            <person name="Sandor L."/>
            <person name="Lee J."/>
            <person name="Lipzen A."/>
            <person name="Pangilinan J."/>
            <person name="LaButti K."/>
            <person name="Hainaut M."/>
            <person name="Henrissat B."/>
            <person name="Grigoriev I.V."/>
            <person name="Spatafora J.W."/>
            <person name="Aime M.C."/>
        </authorList>
    </citation>
    <scope>NUCLEOTIDE SEQUENCE [LARGE SCALE GENOMIC DNA]</scope>
    <source>
        <strain evidence="11 12">MCA 5214</strain>
    </source>
</reference>
<feature type="transmembrane region" description="Helical" evidence="8">
    <location>
        <begin position="306"/>
        <end position="325"/>
    </location>
</feature>
<keyword evidence="3 8" id="KW-0813">Transport</keyword>
<evidence type="ECO:0000256" key="6">
    <source>
        <dbReference type="ARBA" id="ARBA00023136"/>
    </source>
</evidence>
<evidence type="ECO:0000256" key="8">
    <source>
        <dbReference type="RuleBase" id="RU362002"/>
    </source>
</evidence>
<evidence type="ECO:0000256" key="5">
    <source>
        <dbReference type="ARBA" id="ARBA00022989"/>
    </source>
</evidence>
<dbReference type="Proteomes" id="UP000245884">
    <property type="component" value="Unassembled WGS sequence"/>
</dbReference>
<dbReference type="GO" id="GO:0005886">
    <property type="term" value="C:plasma membrane"/>
    <property type="evidence" value="ECO:0007669"/>
    <property type="project" value="UniProtKB-SubCell"/>
</dbReference>
<feature type="transmembrane region" description="Helical" evidence="8">
    <location>
        <begin position="362"/>
        <end position="383"/>
    </location>
</feature>
<feature type="transmembrane region" description="Helical" evidence="8">
    <location>
        <begin position="331"/>
        <end position="350"/>
    </location>
</feature>
<dbReference type="InterPro" id="IPR018047">
    <property type="entry name" value="Ammonium_transpt_CS"/>
</dbReference>
<feature type="transmembrane region" description="Helical" evidence="8">
    <location>
        <begin position="203"/>
        <end position="226"/>
    </location>
</feature>
<feature type="transmembrane region" description="Helical" evidence="8">
    <location>
        <begin position="273"/>
        <end position="294"/>
    </location>
</feature>
<gene>
    <name evidence="11" type="ORF">BDZ90DRAFT_136854</name>
</gene>
<feature type="region of interest" description="Disordered" evidence="9">
    <location>
        <begin position="487"/>
        <end position="554"/>
    </location>
</feature>
<feature type="transmembrane region" description="Helical" evidence="8">
    <location>
        <begin position="83"/>
        <end position="101"/>
    </location>
</feature>
<dbReference type="NCBIfam" id="TIGR00836">
    <property type="entry name" value="amt"/>
    <property type="match status" value="1"/>
</dbReference>
<dbReference type="InterPro" id="IPR029020">
    <property type="entry name" value="Ammonium/urea_transptr"/>
</dbReference>
<sequence>MVNITFGAVAAPSAAAPAADNPIQTAGLDFIVTYGSPGSEMVQGYSTGDMAWILTCTALVWLMIPGLGYLYSGLTRRKNALHMLLLTMMALAVVSFQWFFWGYSLTFSSTGGAFFGNLRNFGFMGVLEEPAGGSSNRLPEIIYAGYEMMFAALVPAIAIGAACERARVWPFLIFTFVWATLVYDPIAHWIWAPQGWAFKWGVLDYAGGGPVEICSGITGLVISYYLGKRRGYGTERLLFKPHNVSHIVLGTAFLWFGWLGFNGGSCFTASLRAGMSVMTTNTAASVAGITWMLLDYRLERKWSVVGFCTGAIAGLVAITPAAGFIGVPASVLVGFLSAVVSNFATGVKVFMRCDDAMDVFAVHALAGYVGLILTGLFAQASVANNDGILVISGGWLDHHYYQLAQQIAWIVAATAWTGGVTFAIMLVLDHIPGIGPFRASETAEIIGVDEEQLGEFAYDYALFNRDLEGNCSPAYLEGQNKLDLYEGQKGGNGSSDGAAAPAAGEALGPASSGSSGQQAASRTVAEAEAAKPTTETVDEKAMQHAAPQDASARH</sequence>
<feature type="compositionally biased region" description="Low complexity" evidence="9">
    <location>
        <begin position="495"/>
        <end position="535"/>
    </location>
</feature>
<feature type="domain" description="Ammonium transporter AmtB-like" evidence="10">
    <location>
        <begin position="51"/>
        <end position="458"/>
    </location>
</feature>
<evidence type="ECO:0000256" key="1">
    <source>
        <dbReference type="ARBA" id="ARBA00004141"/>
    </source>
</evidence>
<evidence type="ECO:0000313" key="12">
    <source>
        <dbReference type="Proteomes" id="UP000245884"/>
    </source>
</evidence>
<evidence type="ECO:0000259" key="10">
    <source>
        <dbReference type="Pfam" id="PF00909"/>
    </source>
</evidence>
<evidence type="ECO:0000256" key="7">
    <source>
        <dbReference type="ARBA" id="ARBA00023177"/>
    </source>
</evidence>
<comment type="subcellular location">
    <subcellularLocation>
        <location evidence="8">Cell membrane</location>
        <topology evidence="8">Multi-pass membrane protein</topology>
    </subcellularLocation>
    <subcellularLocation>
        <location evidence="1">Membrane</location>
        <topology evidence="1">Multi-pass membrane protein</topology>
    </subcellularLocation>
</comment>
<name>A0A316UUQ2_9BASI</name>
<dbReference type="PROSITE" id="PS01219">
    <property type="entry name" value="AMMONIUM_TRANSP"/>
    <property type="match status" value="1"/>
</dbReference>
<dbReference type="OrthoDB" id="534912at2759"/>
<keyword evidence="12" id="KW-1185">Reference proteome</keyword>
<dbReference type="SUPFAM" id="SSF111352">
    <property type="entry name" value="Ammonium transporter"/>
    <property type="match status" value="1"/>
</dbReference>
<evidence type="ECO:0000313" key="11">
    <source>
        <dbReference type="EMBL" id="PWN29009.1"/>
    </source>
</evidence>
<dbReference type="GO" id="GO:0008519">
    <property type="term" value="F:ammonium channel activity"/>
    <property type="evidence" value="ECO:0007669"/>
    <property type="project" value="InterPro"/>
</dbReference>
<accession>A0A316UUQ2</accession>
<organism evidence="11 12">
    <name type="scientific">Jaminaea rosea</name>
    <dbReference type="NCBI Taxonomy" id="1569628"/>
    <lineage>
        <taxon>Eukaryota</taxon>
        <taxon>Fungi</taxon>
        <taxon>Dikarya</taxon>
        <taxon>Basidiomycota</taxon>
        <taxon>Ustilaginomycotina</taxon>
        <taxon>Exobasidiomycetes</taxon>
        <taxon>Microstromatales</taxon>
        <taxon>Microstromatales incertae sedis</taxon>
        <taxon>Jaminaea</taxon>
    </lineage>
</organism>
<dbReference type="PANTHER" id="PTHR43029:SF1">
    <property type="entry name" value="AMMONIUM TRANSPORTER AMTB-LIKE DOMAIN-CONTAINING PROTEIN"/>
    <property type="match status" value="1"/>
</dbReference>
<feature type="transmembrane region" description="Helical" evidence="8">
    <location>
        <begin position="238"/>
        <end position="261"/>
    </location>
</feature>
<dbReference type="EMBL" id="KZ819664">
    <property type="protein sequence ID" value="PWN29009.1"/>
    <property type="molecule type" value="Genomic_DNA"/>
</dbReference>
<dbReference type="Gene3D" id="1.10.3430.10">
    <property type="entry name" value="Ammonium transporter AmtB like domains"/>
    <property type="match status" value="1"/>
</dbReference>
<feature type="transmembrane region" description="Helical" evidence="8">
    <location>
        <begin position="168"/>
        <end position="191"/>
    </location>
</feature>
<protein>
    <recommendedName>
        <fullName evidence="8">Ammonium transporter</fullName>
    </recommendedName>
</protein>
<feature type="transmembrane region" description="Helical" evidence="8">
    <location>
        <begin position="403"/>
        <end position="428"/>
    </location>
</feature>
<dbReference type="RefSeq" id="XP_025363621.1">
    <property type="nucleotide sequence ID" value="XM_025503430.1"/>
</dbReference>
<dbReference type="InterPro" id="IPR001905">
    <property type="entry name" value="Ammonium_transpt"/>
</dbReference>
<dbReference type="STRING" id="1569628.A0A316UUQ2"/>
<keyword evidence="5 8" id="KW-1133">Transmembrane helix</keyword>
<evidence type="ECO:0000256" key="2">
    <source>
        <dbReference type="ARBA" id="ARBA00005887"/>
    </source>
</evidence>
<dbReference type="GeneID" id="37025253"/>
<dbReference type="AlphaFoldDB" id="A0A316UUQ2"/>
<dbReference type="FunFam" id="1.10.3430.10:FF:000003">
    <property type="entry name" value="Ammonium transporter"/>
    <property type="match status" value="1"/>
</dbReference>
<evidence type="ECO:0000256" key="9">
    <source>
        <dbReference type="SAM" id="MobiDB-lite"/>
    </source>
</evidence>
<feature type="transmembrane region" description="Helical" evidence="8">
    <location>
        <begin position="50"/>
        <end position="71"/>
    </location>
</feature>
<dbReference type="InterPro" id="IPR024041">
    <property type="entry name" value="NH4_transpt_AmtB-like_dom"/>
</dbReference>
<feature type="transmembrane region" description="Helical" evidence="8">
    <location>
        <begin position="141"/>
        <end position="161"/>
    </location>
</feature>
<evidence type="ECO:0000256" key="4">
    <source>
        <dbReference type="ARBA" id="ARBA00022692"/>
    </source>
</evidence>
<keyword evidence="4 8" id="KW-0812">Transmembrane</keyword>
<dbReference type="PANTHER" id="PTHR43029">
    <property type="entry name" value="AMMONIUM TRANSPORTER MEP2"/>
    <property type="match status" value="1"/>
</dbReference>
<keyword evidence="7 8" id="KW-0924">Ammonia transport</keyword>
<proteinExistence type="inferred from homology"/>
<evidence type="ECO:0000256" key="3">
    <source>
        <dbReference type="ARBA" id="ARBA00022448"/>
    </source>
</evidence>
<keyword evidence="6 8" id="KW-0472">Membrane</keyword>